<accession>A0A8S5LPW8</accession>
<reference evidence="1" key="1">
    <citation type="journal article" date="2021" name="Proc. Natl. Acad. Sci. U.S.A.">
        <title>A Catalog of Tens of Thousands of Viruses from Human Metagenomes Reveals Hidden Associations with Chronic Diseases.</title>
        <authorList>
            <person name="Tisza M.J."/>
            <person name="Buck C.B."/>
        </authorList>
    </citation>
    <scope>NUCLEOTIDE SEQUENCE</scope>
    <source>
        <strain evidence="1">CtoiW10</strain>
    </source>
</reference>
<protein>
    <submittedName>
        <fullName evidence="1">Uncharacterized protein</fullName>
    </submittedName>
</protein>
<name>A0A8S5LPW8_9CAUD</name>
<evidence type="ECO:0000313" key="1">
    <source>
        <dbReference type="EMBL" id="DAD71883.1"/>
    </source>
</evidence>
<proteinExistence type="predicted"/>
<sequence>MKNRLTVRHGMLSDLKTYLTQSGWNLEDPVGKYEVLRARNLNYPRPLLVHNRSERGIGYSIDERDMKIYTGWRRSRRKRGLSPDFPTEEENAAYWRGEIQ</sequence>
<organism evidence="1">
    <name type="scientific">Siphoviridae sp. ctoiW10</name>
    <dbReference type="NCBI Taxonomy" id="2827592"/>
    <lineage>
        <taxon>Viruses</taxon>
        <taxon>Duplodnaviria</taxon>
        <taxon>Heunggongvirae</taxon>
        <taxon>Uroviricota</taxon>
        <taxon>Caudoviricetes</taxon>
    </lineage>
</organism>
<dbReference type="EMBL" id="BK015888">
    <property type="protein sequence ID" value="DAD71883.1"/>
    <property type="molecule type" value="Genomic_DNA"/>
</dbReference>